<proteinExistence type="predicted"/>
<evidence type="ECO:0000259" key="4">
    <source>
        <dbReference type="PROSITE" id="PS50949"/>
    </source>
</evidence>
<dbReference type="PROSITE" id="PS50949">
    <property type="entry name" value="HTH_GNTR"/>
    <property type="match status" value="1"/>
</dbReference>
<keyword evidence="3" id="KW-0804">Transcription</keyword>
<dbReference type="InterPro" id="IPR000524">
    <property type="entry name" value="Tscrpt_reg_HTH_GntR"/>
</dbReference>
<dbReference type="STRING" id="1867956.BJF95_12835"/>
<dbReference type="InterPro" id="IPR036388">
    <property type="entry name" value="WH-like_DNA-bd_sf"/>
</dbReference>
<keyword evidence="1" id="KW-0805">Transcription regulation</keyword>
<dbReference type="SUPFAM" id="SSF46785">
    <property type="entry name" value="Winged helix' DNA-binding domain"/>
    <property type="match status" value="1"/>
</dbReference>
<dbReference type="Pfam" id="PF07729">
    <property type="entry name" value="FCD"/>
    <property type="match status" value="1"/>
</dbReference>
<sequence length="208" mass="22957">MAYDSIEDLLNNGGLKPGDVVSQRELMEKTGATLGAVREAIPRLEAEGLLITLPKRGLMVPSLDITFVRDAYQMRTMIEMTSVPFAIKHISKSVIAGWIDWHNSAIDHLDRGDEEVAQRLQRLDWDIHLQMVSAIGNALITNVYRVTSIKTRMVGQSRIRVTPANASRVIGEHLAFLNPLYAGDEVEATKALCQHIDNSLTLALGGTL</sequence>
<keyword evidence="2" id="KW-0238">DNA-binding</keyword>
<comment type="caution">
    <text evidence="5">The sequence shown here is derived from an EMBL/GenBank/DDBJ whole genome shotgun (WGS) entry which is preliminary data.</text>
</comment>
<dbReference type="Gene3D" id="1.10.10.10">
    <property type="entry name" value="Winged helix-like DNA-binding domain superfamily/Winged helix DNA-binding domain"/>
    <property type="match status" value="1"/>
</dbReference>
<dbReference type="GO" id="GO:0003700">
    <property type="term" value="F:DNA-binding transcription factor activity"/>
    <property type="evidence" value="ECO:0007669"/>
    <property type="project" value="InterPro"/>
</dbReference>
<name>A0A1Q8ZKQ9_9HYPH</name>
<dbReference type="Proteomes" id="UP000186894">
    <property type="component" value="Unassembled WGS sequence"/>
</dbReference>
<evidence type="ECO:0000256" key="3">
    <source>
        <dbReference type="ARBA" id="ARBA00023163"/>
    </source>
</evidence>
<dbReference type="AlphaFoldDB" id="A0A1Q8ZKQ9"/>
<keyword evidence="6" id="KW-1185">Reference proteome</keyword>
<dbReference type="PANTHER" id="PTHR43537:SF24">
    <property type="entry name" value="GLUCONATE OPERON TRANSCRIPTIONAL REPRESSOR"/>
    <property type="match status" value="1"/>
</dbReference>
<dbReference type="Gene3D" id="1.20.120.530">
    <property type="entry name" value="GntR ligand-binding domain-like"/>
    <property type="match status" value="1"/>
</dbReference>
<reference evidence="5 6" key="1">
    <citation type="submission" date="2016-09" db="EMBL/GenBank/DDBJ databases">
        <title>Rhizobium oryziradicis sp. nov., isolated from the root of rice.</title>
        <authorList>
            <person name="Zhao J."/>
            <person name="Zhang X."/>
        </authorList>
    </citation>
    <scope>NUCLEOTIDE SEQUENCE [LARGE SCALE GENOMIC DNA]</scope>
    <source>
        <strain evidence="5 6">N19</strain>
    </source>
</reference>
<evidence type="ECO:0000313" key="5">
    <source>
        <dbReference type="EMBL" id="OLP42483.1"/>
    </source>
</evidence>
<dbReference type="InterPro" id="IPR008920">
    <property type="entry name" value="TF_FadR/GntR_C"/>
</dbReference>
<protein>
    <submittedName>
        <fullName evidence="5">GntR family transcriptional regulator</fullName>
    </submittedName>
</protein>
<dbReference type="EMBL" id="MKIM01000033">
    <property type="protein sequence ID" value="OLP42483.1"/>
    <property type="molecule type" value="Genomic_DNA"/>
</dbReference>
<feature type="domain" description="HTH gntR-type" evidence="4">
    <location>
        <begin position="1"/>
        <end position="63"/>
    </location>
</feature>
<evidence type="ECO:0000313" key="6">
    <source>
        <dbReference type="Proteomes" id="UP000186894"/>
    </source>
</evidence>
<dbReference type="SMART" id="SM00345">
    <property type="entry name" value="HTH_GNTR"/>
    <property type="match status" value="1"/>
</dbReference>
<dbReference type="SUPFAM" id="SSF48008">
    <property type="entry name" value="GntR ligand-binding domain-like"/>
    <property type="match status" value="1"/>
</dbReference>
<evidence type="ECO:0000256" key="2">
    <source>
        <dbReference type="ARBA" id="ARBA00023125"/>
    </source>
</evidence>
<dbReference type="InterPro" id="IPR036390">
    <property type="entry name" value="WH_DNA-bd_sf"/>
</dbReference>
<dbReference type="GO" id="GO:0003677">
    <property type="term" value="F:DNA binding"/>
    <property type="evidence" value="ECO:0007669"/>
    <property type="project" value="UniProtKB-KW"/>
</dbReference>
<dbReference type="InterPro" id="IPR011711">
    <property type="entry name" value="GntR_C"/>
</dbReference>
<gene>
    <name evidence="5" type="ORF">BJF95_12835</name>
</gene>
<organism evidence="5 6">
    <name type="scientific">Rhizobium oryziradicis</name>
    <dbReference type="NCBI Taxonomy" id="1867956"/>
    <lineage>
        <taxon>Bacteria</taxon>
        <taxon>Pseudomonadati</taxon>
        <taxon>Pseudomonadota</taxon>
        <taxon>Alphaproteobacteria</taxon>
        <taxon>Hyphomicrobiales</taxon>
        <taxon>Rhizobiaceae</taxon>
        <taxon>Rhizobium/Agrobacterium group</taxon>
        <taxon>Rhizobium</taxon>
    </lineage>
</organism>
<dbReference type="Pfam" id="PF00392">
    <property type="entry name" value="GntR"/>
    <property type="match status" value="1"/>
</dbReference>
<accession>A0A1Q8ZKQ9</accession>
<evidence type="ECO:0000256" key="1">
    <source>
        <dbReference type="ARBA" id="ARBA00023015"/>
    </source>
</evidence>
<dbReference type="PANTHER" id="PTHR43537">
    <property type="entry name" value="TRANSCRIPTIONAL REGULATOR, GNTR FAMILY"/>
    <property type="match status" value="1"/>
</dbReference>
<dbReference type="SMART" id="SM00895">
    <property type="entry name" value="FCD"/>
    <property type="match status" value="1"/>
</dbReference>